<evidence type="ECO:0000256" key="4">
    <source>
        <dbReference type="ARBA" id="ARBA00022553"/>
    </source>
</evidence>
<evidence type="ECO:0000256" key="11">
    <source>
        <dbReference type="ARBA" id="ARBA00023012"/>
    </source>
</evidence>
<evidence type="ECO:0000256" key="8">
    <source>
        <dbReference type="ARBA" id="ARBA00022777"/>
    </source>
</evidence>
<dbReference type="Pfam" id="PF00512">
    <property type="entry name" value="HisKA"/>
    <property type="match status" value="1"/>
</dbReference>
<keyword evidence="10 13" id="KW-1133">Transmembrane helix</keyword>
<dbReference type="PRINTS" id="PR00344">
    <property type="entry name" value="BCTRLSENSOR"/>
</dbReference>
<dbReference type="GO" id="GO:0000155">
    <property type="term" value="F:phosphorelay sensor kinase activity"/>
    <property type="evidence" value="ECO:0007669"/>
    <property type="project" value="InterPro"/>
</dbReference>
<evidence type="ECO:0000256" key="9">
    <source>
        <dbReference type="ARBA" id="ARBA00022840"/>
    </source>
</evidence>
<dbReference type="GO" id="GO:0005524">
    <property type="term" value="F:ATP binding"/>
    <property type="evidence" value="ECO:0007669"/>
    <property type="project" value="UniProtKB-KW"/>
</dbReference>
<evidence type="ECO:0000256" key="1">
    <source>
        <dbReference type="ARBA" id="ARBA00000085"/>
    </source>
</evidence>
<reference evidence="15 16" key="1">
    <citation type="submission" date="2015-03" db="EMBL/GenBank/DDBJ databases">
        <authorList>
            <person name="Abdul Halim M."/>
        </authorList>
    </citation>
    <scope>NUCLEOTIDE SEQUENCE [LARGE SCALE GENOMIC DNA]</scope>
    <source>
        <strain evidence="15 16">ATCC 35681</strain>
    </source>
</reference>
<dbReference type="InterPro" id="IPR050428">
    <property type="entry name" value="TCS_sensor_his_kinase"/>
</dbReference>
<keyword evidence="7" id="KW-0547">Nucleotide-binding</keyword>
<keyword evidence="9" id="KW-0067">ATP-binding</keyword>
<dbReference type="InterPro" id="IPR003661">
    <property type="entry name" value="HisK_dim/P_dom"/>
</dbReference>
<sequence>MFNSIRRRLVILNATVFLLVFAVLGVLLYIHMQYRLLHETDESLLQAKSRIQSMNTTHDLLKPQKPDQEQDDRIAYLFWDANGQPAGQITLKAFPLDQAGKFHERENEERAKTVSVEGNRYRVLQIPVSVETNGTVITSVSLVKNIRDVERTLDSLLRDIGLGVLAGAIIFILAGIFLANRALIPIRSAWDKQQRFVADASHELRTPTAIIRAQSELILKSPTRTIEQESPKVAVILQEARRMGKLLDDLLTLARSDSNRLEIQPGLFALDAMLAELADHFRLLADIKKISIQTEMDTPLSLWGDEARIRQLLIILLDNALKYTSSGGVISLIARYQSHHVAISVSDSGRGIASEDLAHIFDRFYRGDKVRSRAEEGMGLGLSIAQWIVDVHGGTIHVFSKPGQGTRVALLFPRKKH</sequence>
<proteinExistence type="predicted"/>
<dbReference type="FunFam" id="3.30.565.10:FF:000006">
    <property type="entry name" value="Sensor histidine kinase WalK"/>
    <property type="match status" value="1"/>
</dbReference>
<evidence type="ECO:0000313" key="15">
    <source>
        <dbReference type="EMBL" id="AKG36807.1"/>
    </source>
</evidence>
<dbReference type="SMART" id="SM00388">
    <property type="entry name" value="HisKA"/>
    <property type="match status" value="1"/>
</dbReference>
<feature type="transmembrane region" description="Helical" evidence="13">
    <location>
        <begin position="9"/>
        <end position="30"/>
    </location>
</feature>
<dbReference type="PANTHER" id="PTHR45436:SF5">
    <property type="entry name" value="SENSOR HISTIDINE KINASE TRCS"/>
    <property type="match status" value="1"/>
</dbReference>
<dbReference type="Gene3D" id="1.10.287.130">
    <property type="match status" value="1"/>
</dbReference>
<dbReference type="CDD" id="cd00075">
    <property type="entry name" value="HATPase"/>
    <property type="match status" value="1"/>
</dbReference>
<dbReference type="InterPro" id="IPR003594">
    <property type="entry name" value="HATPase_dom"/>
</dbReference>
<keyword evidence="11" id="KW-0902">Two-component regulatory system</keyword>
<dbReference type="Pfam" id="PF02518">
    <property type="entry name" value="HATPase_c"/>
    <property type="match status" value="1"/>
</dbReference>
<keyword evidence="8" id="KW-0418">Kinase</keyword>
<organism evidence="15 16">
    <name type="scientific">Paenibacillus durus ATCC 35681</name>
    <dbReference type="NCBI Taxonomy" id="1333534"/>
    <lineage>
        <taxon>Bacteria</taxon>
        <taxon>Bacillati</taxon>
        <taxon>Bacillota</taxon>
        <taxon>Bacilli</taxon>
        <taxon>Bacillales</taxon>
        <taxon>Paenibacillaceae</taxon>
        <taxon>Paenibacillus</taxon>
    </lineage>
</organism>
<dbReference type="SUPFAM" id="SSF55874">
    <property type="entry name" value="ATPase domain of HSP90 chaperone/DNA topoisomerase II/histidine kinase"/>
    <property type="match status" value="1"/>
</dbReference>
<dbReference type="FunFam" id="1.10.287.130:FF:000001">
    <property type="entry name" value="Two-component sensor histidine kinase"/>
    <property type="match status" value="1"/>
</dbReference>
<comment type="catalytic activity">
    <reaction evidence="1">
        <text>ATP + protein L-histidine = ADP + protein N-phospho-L-histidine.</text>
        <dbReference type="EC" id="2.7.13.3"/>
    </reaction>
</comment>
<dbReference type="EC" id="2.7.13.3" evidence="3"/>
<keyword evidence="6 13" id="KW-0812">Transmembrane</keyword>
<dbReference type="HOGENOM" id="CLU_000445_89_6_9"/>
<dbReference type="GO" id="GO:0005886">
    <property type="term" value="C:plasma membrane"/>
    <property type="evidence" value="ECO:0007669"/>
    <property type="project" value="UniProtKB-SubCell"/>
</dbReference>
<dbReference type="AlphaFoldDB" id="A0A0F7FE56"/>
<dbReference type="EMBL" id="CP011114">
    <property type="protein sequence ID" value="AKG36807.1"/>
    <property type="molecule type" value="Genomic_DNA"/>
</dbReference>
<feature type="transmembrane region" description="Helical" evidence="13">
    <location>
        <begin position="160"/>
        <end position="179"/>
    </location>
</feature>
<dbReference type="Gene3D" id="3.30.565.10">
    <property type="entry name" value="Histidine kinase-like ATPase, C-terminal domain"/>
    <property type="match status" value="1"/>
</dbReference>
<evidence type="ECO:0000256" key="7">
    <source>
        <dbReference type="ARBA" id="ARBA00022741"/>
    </source>
</evidence>
<gene>
    <name evidence="15" type="ORF">VK70_21725</name>
</gene>
<dbReference type="PANTHER" id="PTHR45436">
    <property type="entry name" value="SENSOR HISTIDINE KINASE YKOH"/>
    <property type="match status" value="1"/>
</dbReference>
<dbReference type="SUPFAM" id="SSF47384">
    <property type="entry name" value="Homodimeric domain of signal transducing histidine kinase"/>
    <property type="match status" value="1"/>
</dbReference>
<dbReference type="InterPro" id="IPR005467">
    <property type="entry name" value="His_kinase_dom"/>
</dbReference>
<dbReference type="CDD" id="cd00082">
    <property type="entry name" value="HisKA"/>
    <property type="match status" value="1"/>
</dbReference>
<evidence type="ECO:0000259" key="14">
    <source>
        <dbReference type="PROSITE" id="PS50109"/>
    </source>
</evidence>
<dbReference type="InterPro" id="IPR036097">
    <property type="entry name" value="HisK_dim/P_sf"/>
</dbReference>
<dbReference type="Proteomes" id="UP000034189">
    <property type="component" value="Chromosome"/>
</dbReference>
<evidence type="ECO:0000256" key="6">
    <source>
        <dbReference type="ARBA" id="ARBA00022692"/>
    </source>
</evidence>
<dbReference type="InterPro" id="IPR036890">
    <property type="entry name" value="HATPase_C_sf"/>
</dbReference>
<dbReference type="SMART" id="SM00387">
    <property type="entry name" value="HATPase_c"/>
    <property type="match status" value="1"/>
</dbReference>
<evidence type="ECO:0000256" key="13">
    <source>
        <dbReference type="SAM" id="Phobius"/>
    </source>
</evidence>
<evidence type="ECO:0000256" key="12">
    <source>
        <dbReference type="ARBA" id="ARBA00023136"/>
    </source>
</evidence>
<evidence type="ECO:0000313" key="16">
    <source>
        <dbReference type="Proteomes" id="UP000034189"/>
    </source>
</evidence>
<evidence type="ECO:0000256" key="3">
    <source>
        <dbReference type="ARBA" id="ARBA00012438"/>
    </source>
</evidence>
<feature type="domain" description="Histidine kinase" evidence="14">
    <location>
        <begin position="199"/>
        <end position="416"/>
    </location>
</feature>
<dbReference type="InterPro" id="IPR004358">
    <property type="entry name" value="Sig_transdc_His_kin-like_C"/>
</dbReference>
<protein>
    <recommendedName>
        <fullName evidence="3">histidine kinase</fullName>
        <ecNumber evidence="3">2.7.13.3</ecNumber>
    </recommendedName>
</protein>
<keyword evidence="5" id="KW-0808">Transferase</keyword>
<evidence type="ECO:0000256" key="10">
    <source>
        <dbReference type="ARBA" id="ARBA00022989"/>
    </source>
</evidence>
<evidence type="ECO:0000256" key="2">
    <source>
        <dbReference type="ARBA" id="ARBA00004651"/>
    </source>
</evidence>
<dbReference type="PATRIC" id="fig|1333534.5.peg.4767"/>
<accession>A0A0F7FE56</accession>
<dbReference type="PROSITE" id="PS50109">
    <property type="entry name" value="HIS_KIN"/>
    <property type="match status" value="1"/>
</dbReference>
<name>A0A0F7FE56_PAEDU</name>
<keyword evidence="12 13" id="KW-0472">Membrane</keyword>
<reference evidence="15 16" key="2">
    <citation type="journal article" date="2016" name="Genome Announc.">
        <title>Genome Sequence of a Gram-Positive Diazotroph, Paenibacillus durus Type Strain ATCC 35681.</title>
        <authorList>
            <person name="Halim M.A."/>
            <person name="Rahman A.Y."/>
            <person name="Sim K.S."/>
            <person name="Yam H.C."/>
            <person name="Rahim A.A."/>
            <person name="Ghazali A.H."/>
            <person name="Najimudin N."/>
        </authorList>
    </citation>
    <scope>NUCLEOTIDE SEQUENCE [LARGE SCALE GENOMIC DNA]</scope>
    <source>
        <strain evidence="15 16">ATCC 35681</strain>
    </source>
</reference>
<comment type="subcellular location">
    <subcellularLocation>
        <location evidence="2">Cell membrane</location>
        <topology evidence="2">Multi-pass membrane protein</topology>
    </subcellularLocation>
</comment>
<evidence type="ECO:0000256" key="5">
    <source>
        <dbReference type="ARBA" id="ARBA00022679"/>
    </source>
</evidence>
<keyword evidence="4" id="KW-0597">Phosphoprotein</keyword>